<name>A0A5F1ZYJ8_9LEPT</name>
<comment type="caution">
    <text evidence="2">The sequence shown here is derived from an EMBL/GenBank/DDBJ whole genome shotgun (WGS) entry which is preliminary data.</text>
</comment>
<dbReference type="OrthoDB" id="325567at2"/>
<evidence type="ECO:0000313" key="3">
    <source>
        <dbReference type="EMBL" id="TGL43758.1"/>
    </source>
</evidence>
<reference evidence="3" key="1">
    <citation type="submission" date="2018-10" db="EMBL/GenBank/DDBJ databases">
        <authorList>
            <person name="Vincent A.T."/>
            <person name="Schiettekatte O."/>
            <person name="Bourhy P."/>
            <person name="Veyrier F.J."/>
            <person name="Picardeau M."/>
        </authorList>
    </citation>
    <scope>NUCLEOTIDE SEQUENCE</scope>
    <source>
        <strain evidence="3">201702690</strain>
    </source>
</reference>
<evidence type="ECO:0000313" key="4">
    <source>
        <dbReference type="Proteomes" id="UP000297273"/>
    </source>
</evidence>
<keyword evidence="1" id="KW-0472">Membrane</keyword>
<keyword evidence="4" id="KW-1185">Reference proteome</keyword>
<organism evidence="2 5">
    <name type="scientific">Leptospira langatensis</name>
    <dbReference type="NCBI Taxonomy" id="2484983"/>
    <lineage>
        <taxon>Bacteria</taxon>
        <taxon>Pseudomonadati</taxon>
        <taxon>Spirochaetota</taxon>
        <taxon>Spirochaetia</taxon>
        <taxon>Leptospirales</taxon>
        <taxon>Leptospiraceae</taxon>
        <taxon>Leptospira</taxon>
    </lineage>
</organism>
<dbReference type="Proteomes" id="UP000297273">
    <property type="component" value="Unassembled WGS sequence"/>
</dbReference>
<evidence type="ECO:0000313" key="2">
    <source>
        <dbReference type="EMBL" id="TGK04278.1"/>
    </source>
</evidence>
<dbReference type="EMBL" id="RQER01000002">
    <property type="protein sequence ID" value="TGK04278.1"/>
    <property type="molecule type" value="Genomic_DNA"/>
</dbReference>
<proteinExistence type="predicted"/>
<dbReference type="Proteomes" id="UP000297946">
    <property type="component" value="Unassembled WGS sequence"/>
</dbReference>
<feature type="transmembrane region" description="Helical" evidence="1">
    <location>
        <begin position="138"/>
        <end position="163"/>
    </location>
</feature>
<dbReference type="AlphaFoldDB" id="A0A5F1ZYJ8"/>
<protein>
    <recommendedName>
        <fullName evidence="6">DUF975 family protein</fullName>
    </recommendedName>
</protein>
<reference evidence="4 5" key="2">
    <citation type="journal article" date="2019" name="PLoS Negl. Trop. Dis.">
        <title>Revisiting the worldwide diversity of Leptospira species in the environment.</title>
        <authorList>
            <person name="Vincent A.T."/>
            <person name="Schiettekatte O."/>
            <person name="Bourhy P."/>
            <person name="Veyrier F.J."/>
            <person name="Picardeau M."/>
        </authorList>
    </citation>
    <scope>NUCLEOTIDE SEQUENCE [LARGE SCALE GENOMIC DNA]</scope>
    <source>
        <strain evidence="4">201702690</strain>
        <strain evidence="2 5">SSW18</strain>
    </source>
</reference>
<gene>
    <name evidence="2" type="ORF">EHO57_04005</name>
    <name evidence="3" type="ORF">EHQ53_03775</name>
</gene>
<evidence type="ECO:0008006" key="6">
    <source>
        <dbReference type="Google" id="ProtNLM"/>
    </source>
</evidence>
<keyword evidence="1" id="KW-0812">Transmembrane</keyword>
<sequence>MDGRLTIEGIIKNSIALGLKNFLTLFVAFILWILTLWIPYFNVGTTIGLFYYLPIKIGKGESVSPTDIFDAGNRKYMGEFFLTYGLISVGVSAGLIFLIIPAMVIGISWGQALFLLLDKGLEPSQAIKKSNDITYGKKWTIFLGSLLLVISIAIGGIVLGWIAGMISMYLRYLIALVLFVIFFPIVISSHGYIYDSLTKEAGI</sequence>
<dbReference type="RefSeq" id="WP_135643140.1">
    <property type="nucleotide sequence ID" value="NZ_RQER01000002.1"/>
</dbReference>
<feature type="transmembrane region" description="Helical" evidence="1">
    <location>
        <begin position="84"/>
        <end position="117"/>
    </location>
</feature>
<evidence type="ECO:0000256" key="1">
    <source>
        <dbReference type="SAM" id="Phobius"/>
    </source>
</evidence>
<dbReference type="EMBL" id="RQGC01000001">
    <property type="protein sequence ID" value="TGL43758.1"/>
    <property type="molecule type" value="Genomic_DNA"/>
</dbReference>
<evidence type="ECO:0000313" key="5">
    <source>
        <dbReference type="Proteomes" id="UP000297946"/>
    </source>
</evidence>
<feature type="transmembrane region" description="Helical" evidence="1">
    <location>
        <begin position="21"/>
        <end position="40"/>
    </location>
</feature>
<feature type="transmembrane region" description="Helical" evidence="1">
    <location>
        <begin position="169"/>
        <end position="187"/>
    </location>
</feature>
<accession>A0A5F1ZYJ8</accession>
<keyword evidence="1" id="KW-1133">Transmembrane helix</keyword>